<keyword evidence="3" id="KW-1185">Reference proteome</keyword>
<dbReference type="Pfam" id="PF00704">
    <property type="entry name" value="Glyco_hydro_18"/>
    <property type="match status" value="1"/>
</dbReference>
<proteinExistence type="predicted"/>
<evidence type="ECO:0000313" key="3">
    <source>
        <dbReference type="Proteomes" id="UP000678393"/>
    </source>
</evidence>
<dbReference type="GO" id="GO:0005576">
    <property type="term" value="C:extracellular region"/>
    <property type="evidence" value="ECO:0007669"/>
    <property type="project" value="TreeGrafter"/>
</dbReference>
<dbReference type="PANTHER" id="PTHR11177:SF317">
    <property type="entry name" value="CHITINASE 12-RELATED"/>
    <property type="match status" value="1"/>
</dbReference>
<dbReference type="Gene3D" id="3.20.20.80">
    <property type="entry name" value="Glycosidases"/>
    <property type="match status" value="1"/>
</dbReference>
<dbReference type="GO" id="GO:0006032">
    <property type="term" value="P:chitin catabolic process"/>
    <property type="evidence" value="ECO:0007669"/>
    <property type="project" value="TreeGrafter"/>
</dbReference>
<dbReference type="PANTHER" id="PTHR11177">
    <property type="entry name" value="CHITINASE"/>
    <property type="match status" value="1"/>
</dbReference>
<feature type="domain" description="GH18" evidence="1">
    <location>
        <begin position="2"/>
        <end position="142"/>
    </location>
</feature>
<sequence>GFRIMCYFSNQVKFRLFPEYIMPHQCTHIVYAVAYTKGLGLSHVEWSDLPFRKFQGMYERVVGIKNKNPDLKVLLAVASSPSSTGDPYVSIQSSQVTRQTFAQNVVVFLRRHGFDGVEISWKYPDVHSPPITNKEKFALIFK</sequence>
<dbReference type="InterPro" id="IPR017853">
    <property type="entry name" value="GH"/>
</dbReference>
<evidence type="ECO:0000313" key="2">
    <source>
        <dbReference type="EMBL" id="CAG5135459.1"/>
    </source>
</evidence>
<organism evidence="2 3">
    <name type="scientific">Candidula unifasciata</name>
    <dbReference type="NCBI Taxonomy" id="100452"/>
    <lineage>
        <taxon>Eukaryota</taxon>
        <taxon>Metazoa</taxon>
        <taxon>Spiralia</taxon>
        <taxon>Lophotrochozoa</taxon>
        <taxon>Mollusca</taxon>
        <taxon>Gastropoda</taxon>
        <taxon>Heterobranchia</taxon>
        <taxon>Euthyneura</taxon>
        <taxon>Panpulmonata</taxon>
        <taxon>Eupulmonata</taxon>
        <taxon>Stylommatophora</taxon>
        <taxon>Helicina</taxon>
        <taxon>Helicoidea</taxon>
        <taxon>Geomitridae</taxon>
        <taxon>Candidula</taxon>
    </lineage>
</organism>
<accession>A0A8S4A154</accession>
<protein>
    <recommendedName>
        <fullName evidence="1">GH18 domain-containing protein</fullName>
    </recommendedName>
</protein>
<comment type="caution">
    <text evidence="2">The sequence shown here is derived from an EMBL/GenBank/DDBJ whole genome shotgun (WGS) entry which is preliminary data.</text>
</comment>
<dbReference type="GO" id="GO:0008061">
    <property type="term" value="F:chitin binding"/>
    <property type="evidence" value="ECO:0007669"/>
    <property type="project" value="TreeGrafter"/>
</dbReference>
<feature type="non-terminal residue" evidence="2">
    <location>
        <position position="1"/>
    </location>
</feature>
<dbReference type="GO" id="GO:0005975">
    <property type="term" value="P:carbohydrate metabolic process"/>
    <property type="evidence" value="ECO:0007669"/>
    <property type="project" value="InterPro"/>
</dbReference>
<evidence type="ECO:0000259" key="1">
    <source>
        <dbReference type="PROSITE" id="PS51910"/>
    </source>
</evidence>
<dbReference type="EMBL" id="CAJHNH020008323">
    <property type="protein sequence ID" value="CAG5135459.1"/>
    <property type="molecule type" value="Genomic_DNA"/>
</dbReference>
<dbReference type="GO" id="GO:0004568">
    <property type="term" value="F:chitinase activity"/>
    <property type="evidence" value="ECO:0007669"/>
    <property type="project" value="TreeGrafter"/>
</dbReference>
<dbReference type="PROSITE" id="PS51910">
    <property type="entry name" value="GH18_2"/>
    <property type="match status" value="1"/>
</dbReference>
<reference evidence="2" key="1">
    <citation type="submission" date="2021-04" db="EMBL/GenBank/DDBJ databases">
        <authorList>
            <consortium name="Molecular Ecology Group"/>
        </authorList>
    </citation>
    <scope>NUCLEOTIDE SEQUENCE</scope>
</reference>
<dbReference type="Proteomes" id="UP000678393">
    <property type="component" value="Unassembled WGS sequence"/>
</dbReference>
<name>A0A8S4A154_9EUPU</name>
<dbReference type="SUPFAM" id="SSF51445">
    <property type="entry name" value="(Trans)glycosidases"/>
    <property type="match status" value="1"/>
</dbReference>
<feature type="non-terminal residue" evidence="2">
    <location>
        <position position="142"/>
    </location>
</feature>
<dbReference type="OrthoDB" id="73875at2759"/>
<dbReference type="InterPro" id="IPR001223">
    <property type="entry name" value="Glyco_hydro18_cat"/>
</dbReference>
<dbReference type="AlphaFoldDB" id="A0A8S4A154"/>
<gene>
    <name evidence="2" type="ORF">CUNI_LOCUS21017</name>
</gene>
<dbReference type="InterPro" id="IPR050314">
    <property type="entry name" value="Glycosyl_Hydrlase_18"/>
</dbReference>